<dbReference type="SUPFAM" id="SSF53098">
    <property type="entry name" value="Ribonuclease H-like"/>
    <property type="match status" value="1"/>
</dbReference>
<sequence>MTDSWTDMKRRSIMNLCANSRGGTCFLSSKDSSKDSHTGEYIFNYIDKCIEDLGAEMVVQVVTDNATNNVAAAKLLKEKRPRVFWTGCAAHTMDLMLEGISKLPGFAKVIEQAKALTIFVYAHHTTLSMMRTYTKRDIVRPGATRFATCFLTLQSLYEKKGQLKSMFNSDQWHDCKHSKSVKGKTASDTVMSYAFWSSVMVILKVFTPMVKVLRLADGEKIPSLGFVYGELLEAKKSIKEASDHLEKNYQPIFRIIDEKMKGRLDSPLHMAAYFLNPYYFYKDPTIQYDIEVSEGFIKCVETFYHGEFEEQDLVKNKSGPFGRLLALKGCEKKDEKFDPGNWWATYGCAIHTKKRNRLDVNHLNSLVYVQFNARLFDKQKKIREGNVDVILDDGNEDTVGDWLVGCVEELDNDVSFVLTTQAPRIRELYDDDFESEEEDMREMEFEPDVYQEDPVFRDSQIA</sequence>
<dbReference type="PANTHER" id="PTHR32166:SF74">
    <property type="entry name" value="OS05G0256350 PROTEIN"/>
    <property type="match status" value="1"/>
</dbReference>
<gene>
    <name evidence="2" type="ORF">DARMORV10_C08P10220.1</name>
</gene>
<feature type="domain" description="DUF659" evidence="1">
    <location>
        <begin position="1"/>
        <end position="115"/>
    </location>
</feature>
<evidence type="ECO:0000259" key="1">
    <source>
        <dbReference type="Pfam" id="PF04937"/>
    </source>
</evidence>
<accession>A0A816TZ28</accession>
<dbReference type="PANTHER" id="PTHR32166">
    <property type="entry name" value="OSJNBA0013A04.12 PROTEIN"/>
    <property type="match status" value="1"/>
</dbReference>
<organism evidence="2">
    <name type="scientific">Brassica napus</name>
    <name type="common">Rape</name>
    <dbReference type="NCBI Taxonomy" id="3708"/>
    <lineage>
        <taxon>Eukaryota</taxon>
        <taxon>Viridiplantae</taxon>
        <taxon>Streptophyta</taxon>
        <taxon>Embryophyta</taxon>
        <taxon>Tracheophyta</taxon>
        <taxon>Spermatophyta</taxon>
        <taxon>Magnoliopsida</taxon>
        <taxon>eudicotyledons</taxon>
        <taxon>Gunneridae</taxon>
        <taxon>Pentapetalae</taxon>
        <taxon>rosids</taxon>
        <taxon>malvids</taxon>
        <taxon>Brassicales</taxon>
        <taxon>Brassicaceae</taxon>
        <taxon>Brassiceae</taxon>
        <taxon>Brassica</taxon>
    </lineage>
</organism>
<dbReference type="Proteomes" id="UP001295469">
    <property type="component" value="Chromosome C08"/>
</dbReference>
<dbReference type="InterPro" id="IPR012337">
    <property type="entry name" value="RNaseH-like_sf"/>
</dbReference>
<dbReference type="Pfam" id="PF04937">
    <property type="entry name" value="DUF659"/>
    <property type="match status" value="1"/>
</dbReference>
<reference evidence="2" key="1">
    <citation type="submission" date="2021-01" db="EMBL/GenBank/DDBJ databases">
        <authorList>
            <consortium name="Genoscope - CEA"/>
            <person name="William W."/>
        </authorList>
    </citation>
    <scope>NUCLEOTIDE SEQUENCE</scope>
</reference>
<proteinExistence type="predicted"/>
<dbReference type="EMBL" id="HG994372">
    <property type="protein sequence ID" value="CAF2107294.1"/>
    <property type="molecule type" value="Genomic_DNA"/>
</dbReference>
<protein>
    <submittedName>
        <fullName evidence="2">(rape) hypothetical protein</fullName>
    </submittedName>
</protein>
<dbReference type="InterPro" id="IPR007021">
    <property type="entry name" value="DUF659"/>
</dbReference>
<dbReference type="AlphaFoldDB" id="A0A816TZ28"/>
<evidence type="ECO:0000313" key="2">
    <source>
        <dbReference type="EMBL" id="CAF2107294.1"/>
    </source>
</evidence>
<name>A0A816TZ28_BRANA</name>